<comment type="caution">
    <text evidence="1">The sequence shown here is derived from an EMBL/GenBank/DDBJ whole genome shotgun (WGS) entry which is preliminary data.</text>
</comment>
<gene>
    <name evidence="1" type="ORF">HID58_032799</name>
</gene>
<dbReference type="EMBL" id="JAGKQM010000009">
    <property type="protein sequence ID" value="KAH0909478.1"/>
    <property type="molecule type" value="Genomic_DNA"/>
</dbReference>
<dbReference type="Proteomes" id="UP000824890">
    <property type="component" value="Unassembled WGS sequence"/>
</dbReference>
<protein>
    <submittedName>
        <fullName evidence="1">Uncharacterized protein</fullName>
    </submittedName>
</protein>
<keyword evidence="2" id="KW-1185">Reference proteome</keyword>
<accession>A0ABQ8BXF3</accession>
<proteinExistence type="predicted"/>
<reference evidence="1 2" key="1">
    <citation type="submission" date="2021-05" db="EMBL/GenBank/DDBJ databases">
        <title>Genome Assembly of Synthetic Allotetraploid Brassica napus Reveals Homoeologous Exchanges between Subgenomes.</title>
        <authorList>
            <person name="Davis J.T."/>
        </authorList>
    </citation>
    <scope>NUCLEOTIDE SEQUENCE [LARGE SCALE GENOMIC DNA]</scope>
    <source>
        <strain evidence="2">cv. Da-Ae</strain>
        <tissue evidence="1">Seedling</tissue>
    </source>
</reference>
<evidence type="ECO:0000313" key="2">
    <source>
        <dbReference type="Proteomes" id="UP000824890"/>
    </source>
</evidence>
<organism evidence="1 2">
    <name type="scientific">Brassica napus</name>
    <name type="common">Rape</name>
    <dbReference type="NCBI Taxonomy" id="3708"/>
    <lineage>
        <taxon>Eukaryota</taxon>
        <taxon>Viridiplantae</taxon>
        <taxon>Streptophyta</taxon>
        <taxon>Embryophyta</taxon>
        <taxon>Tracheophyta</taxon>
        <taxon>Spermatophyta</taxon>
        <taxon>Magnoliopsida</taxon>
        <taxon>eudicotyledons</taxon>
        <taxon>Gunneridae</taxon>
        <taxon>Pentapetalae</taxon>
        <taxon>rosids</taxon>
        <taxon>malvids</taxon>
        <taxon>Brassicales</taxon>
        <taxon>Brassicaceae</taxon>
        <taxon>Brassiceae</taxon>
        <taxon>Brassica</taxon>
    </lineage>
</organism>
<sequence length="231" mass="26225">MRERERKEREVRSVLGTGVRSARERPCRRRSPFFVRRSGFPSLLLRRPVIDRLVRPLVPPLSLMVARFVEQRRVRLEVTGGEGAACMFRGGGFREVEACSDPPSPALVSGKGVSFRFAFAGFWLRRAEACKAPRCHLGIRCCLGKVRRGCRQGGVGSRRRRFWERMNLCGEVTSDGSRSACLGFEAEEISRFDRTLRREDSAVKNGYGFVGGLSASKLRRTRISLVVFRRR</sequence>
<evidence type="ECO:0000313" key="1">
    <source>
        <dbReference type="EMBL" id="KAH0909478.1"/>
    </source>
</evidence>
<name>A0ABQ8BXF3_BRANA</name>